<feature type="transmembrane region" description="Helical" evidence="5">
    <location>
        <begin position="62"/>
        <end position="85"/>
    </location>
</feature>
<keyword evidence="3" id="KW-0378">Hydrolase</keyword>
<dbReference type="GO" id="GO:0008758">
    <property type="term" value="F:UDP-2,3-diacylglucosamine hydrolase activity"/>
    <property type="evidence" value="ECO:0007669"/>
    <property type="project" value="TreeGrafter"/>
</dbReference>
<gene>
    <name evidence="7" type="ordered locus">sce7577</name>
</gene>
<dbReference type="Proteomes" id="UP000002139">
    <property type="component" value="Chromosome"/>
</dbReference>
<dbReference type="AlphaFoldDB" id="A9F4V4"/>
<evidence type="ECO:0000259" key="6">
    <source>
        <dbReference type="Pfam" id="PF00149"/>
    </source>
</evidence>
<sequence>MLSSPAPARNGAAGARRRGHAGRVQRPLLSFVVFIAVFSAIVAGVHYYLWQRLIRAPELGPLWHRAGSVALVVLASLVPLGLLLTRALPRHIAGVVAGIVYTWVGLAVLLFFLLLTSEFVRLGAHGVTALLNQPLDGERRTFLSRALAGAAGALAMGFGVAGAASALGEVAVRPVRVRLRRLPAAMSGFRVVQLTDLHIGPTIGRAWLERVVARVNALDPDLIAITGDLVDGSVEELREHTAPLADLRAKHGVFFVTGNHEYYSGAEAWIAELRRLGVTVLRNERVSIGDGEHGFDLAGVDDWSSRGMGRGHGPDLARALAGRDPSRELVLLAHQPKQILEAAERGVGLQLSGHTHGGQIFPWNFFVRLDQPYVAGLSSHGESQIYVSRGTGYWGPPMRVGAPSEISLIELEGAAAAEAVA</sequence>
<dbReference type="CDD" id="cd07385">
    <property type="entry name" value="MPP_YkuE_C"/>
    <property type="match status" value="1"/>
</dbReference>
<organism evidence="7 8">
    <name type="scientific">Sorangium cellulosum (strain So ce56)</name>
    <name type="common">Polyangium cellulosum (strain So ce56)</name>
    <dbReference type="NCBI Taxonomy" id="448385"/>
    <lineage>
        <taxon>Bacteria</taxon>
        <taxon>Pseudomonadati</taxon>
        <taxon>Myxococcota</taxon>
        <taxon>Polyangia</taxon>
        <taxon>Polyangiales</taxon>
        <taxon>Polyangiaceae</taxon>
        <taxon>Sorangium</taxon>
    </lineage>
</organism>
<evidence type="ECO:0000313" key="8">
    <source>
        <dbReference type="Proteomes" id="UP000002139"/>
    </source>
</evidence>
<keyword evidence="5" id="KW-1133">Transmembrane helix</keyword>
<evidence type="ECO:0000256" key="4">
    <source>
        <dbReference type="ARBA" id="ARBA00061089"/>
    </source>
</evidence>
<evidence type="ECO:0000256" key="1">
    <source>
        <dbReference type="ARBA" id="ARBA00001968"/>
    </source>
</evidence>
<dbReference type="SUPFAM" id="SSF56300">
    <property type="entry name" value="Metallo-dependent phosphatases"/>
    <property type="match status" value="1"/>
</dbReference>
<evidence type="ECO:0000256" key="5">
    <source>
        <dbReference type="SAM" id="Phobius"/>
    </source>
</evidence>
<proteinExistence type="inferred from homology"/>
<reference evidence="7 8" key="1">
    <citation type="journal article" date="2007" name="Nat. Biotechnol.">
        <title>Complete genome sequence of the myxobacterium Sorangium cellulosum.</title>
        <authorList>
            <person name="Schneiker S."/>
            <person name="Perlova O."/>
            <person name="Kaiser O."/>
            <person name="Gerth K."/>
            <person name="Alici A."/>
            <person name="Altmeyer M.O."/>
            <person name="Bartels D."/>
            <person name="Bekel T."/>
            <person name="Beyer S."/>
            <person name="Bode E."/>
            <person name="Bode H.B."/>
            <person name="Bolten C.J."/>
            <person name="Choudhuri J.V."/>
            <person name="Doss S."/>
            <person name="Elnakady Y.A."/>
            <person name="Frank B."/>
            <person name="Gaigalat L."/>
            <person name="Goesmann A."/>
            <person name="Groeger C."/>
            <person name="Gross F."/>
            <person name="Jelsbak L."/>
            <person name="Jelsbak L."/>
            <person name="Kalinowski J."/>
            <person name="Kegler C."/>
            <person name="Knauber T."/>
            <person name="Konietzny S."/>
            <person name="Kopp M."/>
            <person name="Krause L."/>
            <person name="Krug D."/>
            <person name="Linke B."/>
            <person name="Mahmud T."/>
            <person name="Martinez-Arias R."/>
            <person name="McHardy A.C."/>
            <person name="Merai M."/>
            <person name="Meyer F."/>
            <person name="Mormann S."/>
            <person name="Munoz-Dorado J."/>
            <person name="Perez J."/>
            <person name="Pradella S."/>
            <person name="Rachid S."/>
            <person name="Raddatz G."/>
            <person name="Rosenau F."/>
            <person name="Rueckert C."/>
            <person name="Sasse F."/>
            <person name="Scharfe M."/>
            <person name="Schuster S.C."/>
            <person name="Suen G."/>
            <person name="Treuner-Lange A."/>
            <person name="Velicer G.J."/>
            <person name="Vorholter F.-J."/>
            <person name="Weissman K.J."/>
            <person name="Welch R.D."/>
            <person name="Wenzel S.C."/>
            <person name="Whitworth D.E."/>
            <person name="Wilhelm S."/>
            <person name="Wittmann C."/>
            <person name="Bloecker H."/>
            <person name="Puehler A."/>
            <person name="Mueller R."/>
        </authorList>
    </citation>
    <scope>NUCLEOTIDE SEQUENCE [LARGE SCALE GENOMIC DNA]</scope>
    <source>
        <strain evidence="8">So ce56</strain>
    </source>
</reference>
<comment type="cofactor">
    <cofactor evidence="1">
        <name>a divalent metal cation</name>
        <dbReference type="ChEBI" id="CHEBI:60240"/>
    </cofactor>
</comment>
<keyword evidence="5" id="KW-0472">Membrane</keyword>
<feature type="transmembrane region" description="Helical" evidence="5">
    <location>
        <begin position="92"/>
        <end position="115"/>
    </location>
</feature>
<keyword evidence="5" id="KW-0812">Transmembrane</keyword>
<dbReference type="GO" id="GO:0016020">
    <property type="term" value="C:membrane"/>
    <property type="evidence" value="ECO:0007669"/>
    <property type="project" value="GOC"/>
</dbReference>
<comment type="similarity">
    <text evidence="4">Belongs to the metallophosphoesterase superfamily.</text>
</comment>
<dbReference type="Gene3D" id="3.60.21.10">
    <property type="match status" value="1"/>
</dbReference>
<feature type="transmembrane region" description="Helical" evidence="5">
    <location>
        <begin position="146"/>
        <end position="172"/>
    </location>
</feature>
<dbReference type="KEGG" id="scl:sce7577"/>
<feature type="domain" description="Calcineurin-like phosphoesterase" evidence="6">
    <location>
        <begin position="189"/>
        <end position="357"/>
    </location>
</feature>
<dbReference type="GO" id="GO:0046872">
    <property type="term" value="F:metal ion binding"/>
    <property type="evidence" value="ECO:0007669"/>
    <property type="project" value="UniProtKB-KW"/>
</dbReference>
<dbReference type="InterPro" id="IPR004843">
    <property type="entry name" value="Calcineurin-like_PHP"/>
</dbReference>
<dbReference type="EMBL" id="AM746676">
    <property type="protein sequence ID" value="CAN97746.1"/>
    <property type="molecule type" value="Genomic_DNA"/>
</dbReference>
<protein>
    <submittedName>
        <fullName evidence="7">Integral membrane protein</fullName>
    </submittedName>
</protein>
<dbReference type="InterPro" id="IPR029052">
    <property type="entry name" value="Metallo-depent_PP-like"/>
</dbReference>
<dbReference type="PANTHER" id="PTHR31302:SF31">
    <property type="entry name" value="PHOSPHODIESTERASE YAEI"/>
    <property type="match status" value="1"/>
</dbReference>
<dbReference type="PANTHER" id="PTHR31302">
    <property type="entry name" value="TRANSMEMBRANE PROTEIN WITH METALLOPHOSPHOESTERASE DOMAIN-RELATED"/>
    <property type="match status" value="1"/>
</dbReference>
<name>A9F4V4_SORC5</name>
<dbReference type="GO" id="GO:0009245">
    <property type="term" value="P:lipid A biosynthetic process"/>
    <property type="evidence" value="ECO:0007669"/>
    <property type="project" value="TreeGrafter"/>
</dbReference>
<dbReference type="HOGENOM" id="CLU_025443_5_0_7"/>
<accession>A9F4V4</accession>
<keyword evidence="2" id="KW-0479">Metal-binding</keyword>
<dbReference type="FunFam" id="3.60.21.10:FF:000028">
    <property type="entry name" value="Putative metallophosphoesterase"/>
    <property type="match status" value="1"/>
</dbReference>
<feature type="transmembrane region" description="Helical" evidence="5">
    <location>
        <begin position="28"/>
        <end position="50"/>
    </location>
</feature>
<dbReference type="eggNOG" id="COG1408">
    <property type="taxonomic scope" value="Bacteria"/>
</dbReference>
<dbReference type="InterPro" id="IPR051158">
    <property type="entry name" value="Metallophosphoesterase_sf"/>
</dbReference>
<evidence type="ECO:0000256" key="3">
    <source>
        <dbReference type="ARBA" id="ARBA00022801"/>
    </source>
</evidence>
<evidence type="ECO:0000256" key="2">
    <source>
        <dbReference type="ARBA" id="ARBA00022723"/>
    </source>
</evidence>
<keyword evidence="8" id="KW-1185">Reference proteome</keyword>
<evidence type="ECO:0000313" key="7">
    <source>
        <dbReference type="EMBL" id="CAN97746.1"/>
    </source>
</evidence>
<dbReference type="Pfam" id="PF00149">
    <property type="entry name" value="Metallophos"/>
    <property type="match status" value="1"/>
</dbReference>